<dbReference type="PANTHER" id="PTHR11165">
    <property type="entry name" value="SKP1"/>
    <property type="match status" value="1"/>
</dbReference>
<dbReference type="SUPFAM" id="SSF81382">
    <property type="entry name" value="Skp1 dimerisation domain-like"/>
    <property type="match status" value="1"/>
</dbReference>
<dbReference type="Pfam" id="PF01466">
    <property type="entry name" value="Skp1"/>
    <property type="match status" value="1"/>
</dbReference>
<evidence type="ECO:0000313" key="8">
    <source>
        <dbReference type="Proteomes" id="UP000824890"/>
    </source>
</evidence>
<dbReference type="Proteomes" id="UP000824890">
    <property type="component" value="Unassembled WGS sequence"/>
</dbReference>
<proteinExistence type="inferred from homology"/>
<comment type="similarity">
    <text evidence="2 4">Belongs to the SKP1 family.</text>
</comment>
<evidence type="ECO:0000259" key="5">
    <source>
        <dbReference type="Pfam" id="PF01466"/>
    </source>
</evidence>
<dbReference type="PIRSF" id="PIRSF028729">
    <property type="entry name" value="E3_ubiquit_lig_SCF_Skp"/>
    <property type="match status" value="1"/>
</dbReference>
<dbReference type="CDD" id="cd18322">
    <property type="entry name" value="BTB_POZ_SKP1"/>
    <property type="match status" value="1"/>
</dbReference>
<feature type="domain" description="SKP1 component dimerisation" evidence="5">
    <location>
        <begin position="109"/>
        <end position="156"/>
    </location>
</feature>
<evidence type="ECO:0000259" key="6">
    <source>
        <dbReference type="Pfam" id="PF03931"/>
    </source>
</evidence>
<dbReference type="Gene3D" id="3.30.710.10">
    <property type="entry name" value="Potassium Channel Kv1.1, Chain A"/>
    <property type="match status" value="1"/>
</dbReference>
<dbReference type="EMBL" id="JAGKQM010000017">
    <property type="protein sequence ID" value="KAH0870186.1"/>
    <property type="molecule type" value="Genomic_DNA"/>
</dbReference>
<dbReference type="InterPro" id="IPR036296">
    <property type="entry name" value="SKP1-like_dim_sf"/>
</dbReference>
<evidence type="ECO:0000256" key="4">
    <source>
        <dbReference type="PIRNR" id="PIRNR028729"/>
    </source>
</evidence>
<evidence type="ECO:0000256" key="2">
    <source>
        <dbReference type="ARBA" id="ARBA00009993"/>
    </source>
</evidence>
<keyword evidence="8" id="KW-1185">Reference proteome</keyword>
<comment type="pathway">
    <text evidence="1 4">Protein modification; protein ubiquitination.</text>
</comment>
<dbReference type="Pfam" id="PF03931">
    <property type="entry name" value="Skp1_POZ"/>
    <property type="match status" value="1"/>
</dbReference>
<keyword evidence="3 4" id="KW-0833">Ubl conjugation pathway</keyword>
<sequence>MSRKKIVLKSSDGESFEVDEAADLESKTIAHMVEDDCVDNGVPLPNVTSEILAKVIEYLTRGDESAIVEVHCQSTKTVMSLARLGCSVYEIDQATLFKLILAANYLNIKNLPDLTRHTVADMIKGKTPEEIHTTFNIENDFTPEEEEEVRMENKRAFE</sequence>
<dbReference type="SUPFAM" id="SSF54695">
    <property type="entry name" value="POZ domain"/>
    <property type="match status" value="1"/>
</dbReference>
<dbReference type="InterPro" id="IPR016897">
    <property type="entry name" value="SKP1"/>
</dbReference>
<evidence type="ECO:0000256" key="3">
    <source>
        <dbReference type="ARBA" id="ARBA00022786"/>
    </source>
</evidence>
<dbReference type="InterPro" id="IPR016073">
    <property type="entry name" value="Skp1_comp_POZ"/>
</dbReference>
<protein>
    <recommendedName>
        <fullName evidence="4">SKP1-like protein</fullName>
    </recommendedName>
</protein>
<comment type="subunit">
    <text evidence="4">Part of a SCF (SKP1-cullin-F-box) protein ligase complex.</text>
</comment>
<comment type="function">
    <text evidence="4">Involved in ubiquitination and subsequent proteasomal degradation of target proteins. Together with CUL1, RBX1 and a F-box protein, it forms a SCF E3 ubiquitin ligase complex. The functional specificity of this complex depends on the type of F-box protein. In the SCF complex, it serves as an adapter that links the F-box protein to CUL1.</text>
</comment>
<comment type="caution">
    <text evidence="7">The sequence shown here is derived from an EMBL/GenBank/DDBJ whole genome shotgun (WGS) entry which is preliminary data.</text>
</comment>
<dbReference type="InterPro" id="IPR016072">
    <property type="entry name" value="Skp1_comp_dimer"/>
</dbReference>
<accession>A0ABQ7YPS2</accession>
<dbReference type="InterPro" id="IPR001232">
    <property type="entry name" value="SKP1-like"/>
</dbReference>
<evidence type="ECO:0000256" key="1">
    <source>
        <dbReference type="ARBA" id="ARBA00004906"/>
    </source>
</evidence>
<gene>
    <name evidence="7" type="ORF">HID58_077208</name>
</gene>
<organism evidence="7 8">
    <name type="scientific">Brassica napus</name>
    <name type="common">Rape</name>
    <dbReference type="NCBI Taxonomy" id="3708"/>
    <lineage>
        <taxon>Eukaryota</taxon>
        <taxon>Viridiplantae</taxon>
        <taxon>Streptophyta</taxon>
        <taxon>Embryophyta</taxon>
        <taxon>Tracheophyta</taxon>
        <taxon>Spermatophyta</taxon>
        <taxon>Magnoliopsida</taxon>
        <taxon>eudicotyledons</taxon>
        <taxon>Gunneridae</taxon>
        <taxon>Pentapetalae</taxon>
        <taxon>rosids</taxon>
        <taxon>malvids</taxon>
        <taxon>Brassicales</taxon>
        <taxon>Brassicaceae</taxon>
        <taxon>Brassiceae</taxon>
        <taxon>Brassica</taxon>
    </lineage>
</organism>
<feature type="domain" description="SKP1 component POZ" evidence="6">
    <location>
        <begin position="4"/>
        <end position="60"/>
    </location>
</feature>
<reference evidence="7 8" key="1">
    <citation type="submission" date="2021-05" db="EMBL/GenBank/DDBJ databases">
        <title>Genome Assembly of Synthetic Allotetraploid Brassica napus Reveals Homoeologous Exchanges between Subgenomes.</title>
        <authorList>
            <person name="Davis J.T."/>
        </authorList>
    </citation>
    <scope>NUCLEOTIDE SEQUENCE [LARGE SCALE GENOMIC DNA]</scope>
    <source>
        <strain evidence="8">cv. Da-Ae</strain>
        <tissue evidence="7">Seedling</tissue>
    </source>
</reference>
<evidence type="ECO:0000313" key="7">
    <source>
        <dbReference type="EMBL" id="KAH0870186.1"/>
    </source>
</evidence>
<dbReference type="SMART" id="SM00512">
    <property type="entry name" value="Skp1"/>
    <property type="match status" value="1"/>
</dbReference>
<name>A0ABQ7YPS2_BRANA</name>
<dbReference type="InterPro" id="IPR011333">
    <property type="entry name" value="SKP1/BTB/POZ_sf"/>
</dbReference>